<evidence type="ECO:0000313" key="3">
    <source>
        <dbReference type="WBParaSite" id="PSAMB.scaffold4304size15048.g24007.t1"/>
    </source>
</evidence>
<protein>
    <submittedName>
        <fullName evidence="3">Uncharacterized protein</fullName>
    </submittedName>
</protein>
<accession>A0A914WI38</accession>
<dbReference type="Proteomes" id="UP000887566">
    <property type="component" value="Unplaced"/>
</dbReference>
<keyword evidence="1" id="KW-0472">Membrane</keyword>
<feature type="transmembrane region" description="Helical" evidence="1">
    <location>
        <begin position="12"/>
        <end position="34"/>
    </location>
</feature>
<feature type="transmembrane region" description="Helical" evidence="1">
    <location>
        <begin position="46"/>
        <end position="75"/>
    </location>
</feature>
<proteinExistence type="predicted"/>
<evidence type="ECO:0000256" key="1">
    <source>
        <dbReference type="SAM" id="Phobius"/>
    </source>
</evidence>
<name>A0A914WI38_9BILA</name>
<feature type="transmembrane region" description="Helical" evidence="1">
    <location>
        <begin position="95"/>
        <end position="119"/>
    </location>
</feature>
<keyword evidence="2" id="KW-1185">Reference proteome</keyword>
<keyword evidence="1" id="KW-1133">Transmembrane helix</keyword>
<reference evidence="3" key="1">
    <citation type="submission" date="2022-11" db="UniProtKB">
        <authorList>
            <consortium name="WormBaseParasite"/>
        </authorList>
    </citation>
    <scope>IDENTIFICATION</scope>
</reference>
<evidence type="ECO:0000313" key="2">
    <source>
        <dbReference type="Proteomes" id="UP000887566"/>
    </source>
</evidence>
<organism evidence="2 3">
    <name type="scientific">Plectus sambesii</name>
    <dbReference type="NCBI Taxonomy" id="2011161"/>
    <lineage>
        <taxon>Eukaryota</taxon>
        <taxon>Metazoa</taxon>
        <taxon>Ecdysozoa</taxon>
        <taxon>Nematoda</taxon>
        <taxon>Chromadorea</taxon>
        <taxon>Plectida</taxon>
        <taxon>Plectina</taxon>
        <taxon>Plectoidea</taxon>
        <taxon>Plectidae</taxon>
        <taxon>Plectus</taxon>
    </lineage>
</organism>
<dbReference type="AlphaFoldDB" id="A0A914WI38"/>
<dbReference type="WBParaSite" id="PSAMB.scaffold4304size15048.g24007.t1">
    <property type="protein sequence ID" value="PSAMB.scaffold4304size15048.g24007.t1"/>
    <property type="gene ID" value="PSAMB.scaffold4304size15048.g24007"/>
</dbReference>
<sequence length="150" mass="17194">MYRLSSAEEFKYSMGALLVILINVIISATFFFGIEMEKHDYLLPYLVVQAVLIIISYFAACVLLLFSFLGAIESIEHFFNYAWVSEAVSEGDAAFMLRLIAGCLIFGVVIQSWFFSIAIDCFRHFMAKRRDGYVGRFDKLHIRQPSIVHL</sequence>
<keyword evidence="1" id="KW-0812">Transmembrane</keyword>